<keyword evidence="3" id="KW-0378">Hydrolase</keyword>
<accession>A0A244CN23</accession>
<keyword evidence="4" id="KW-1185">Reference proteome</keyword>
<dbReference type="Proteomes" id="UP000194841">
    <property type="component" value="Unassembled WGS sequence"/>
</dbReference>
<dbReference type="AlphaFoldDB" id="A0A244CN23"/>
<keyword evidence="1" id="KW-0472">Membrane</keyword>
<evidence type="ECO:0000256" key="1">
    <source>
        <dbReference type="SAM" id="Phobius"/>
    </source>
</evidence>
<dbReference type="GO" id="GO:0046464">
    <property type="term" value="P:acylglycerol catabolic process"/>
    <property type="evidence" value="ECO:0007669"/>
    <property type="project" value="TreeGrafter"/>
</dbReference>
<evidence type="ECO:0000313" key="3">
    <source>
        <dbReference type="EMBL" id="OUL56609.1"/>
    </source>
</evidence>
<gene>
    <name evidence="3" type="ORF">B1199_18295</name>
</gene>
<name>A0A244CN23_PSEDV</name>
<dbReference type="GO" id="GO:0016020">
    <property type="term" value="C:membrane"/>
    <property type="evidence" value="ECO:0007669"/>
    <property type="project" value="TreeGrafter"/>
</dbReference>
<evidence type="ECO:0000259" key="2">
    <source>
        <dbReference type="Pfam" id="PF00561"/>
    </source>
</evidence>
<dbReference type="PANTHER" id="PTHR43798:SF5">
    <property type="entry name" value="MONOACYLGLYCEROL LIPASE ABHD6"/>
    <property type="match status" value="1"/>
</dbReference>
<dbReference type="PANTHER" id="PTHR43798">
    <property type="entry name" value="MONOACYLGLYCEROL LIPASE"/>
    <property type="match status" value="1"/>
</dbReference>
<evidence type="ECO:0000313" key="4">
    <source>
        <dbReference type="Proteomes" id="UP000194841"/>
    </source>
</evidence>
<dbReference type="SUPFAM" id="SSF53474">
    <property type="entry name" value="alpha/beta-Hydrolases"/>
    <property type="match status" value="1"/>
</dbReference>
<organism evidence="3 4">
    <name type="scientific">Pseudoalteromonas ulvae</name>
    <dbReference type="NCBI Taxonomy" id="107327"/>
    <lineage>
        <taxon>Bacteria</taxon>
        <taxon>Pseudomonadati</taxon>
        <taxon>Pseudomonadota</taxon>
        <taxon>Gammaproteobacteria</taxon>
        <taxon>Alteromonadales</taxon>
        <taxon>Pseudoalteromonadaceae</taxon>
        <taxon>Pseudoalteromonas</taxon>
    </lineage>
</organism>
<dbReference type="InterPro" id="IPR029058">
    <property type="entry name" value="AB_hydrolase_fold"/>
</dbReference>
<dbReference type="Gene3D" id="3.40.50.1820">
    <property type="entry name" value="alpha/beta hydrolase"/>
    <property type="match status" value="1"/>
</dbReference>
<dbReference type="OrthoDB" id="6251202at2"/>
<protein>
    <submittedName>
        <fullName evidence="3">Alpha/beta hydrolase</fullName>
    </submittedName>
</protein>
<keyword evidence="1" id="KW-1133">Transmembrane helix</keyword>
<dbReference type="Pfam" id="PF00561">
    <property type="entry name" value="Abhydrolase_1"/>
    <property type="match status" value="1"/>
</dbReference>
<dbReference type="GO" id="GO:0047372">
    <property type="term" value="F:monoacylglycerol lipase activity"/>
    <property type="evidence" value="ECO:0007669"/>
    <property type="project" value="TreeGrafter"/>
</dbReference>
<dbReference type="PRINTS" id="PR00111">
    <property type="entry name" value="ABHYDROLASE"/>
</dbReference>
<feature type="domain" description="AB hydrolase-1" evidence="2">
    <location>
        <begin position="64"/>
        <end position="167"/>
    </location>
</feature>
<dbReference type="InterPro" id="IPR000073">
    <property type="entry name" value="AB_hydrolase_1"/>
</dbReference>
<comment type="caution">
    <text evidence="3">The sequence shown here is derived from an EMBL/GenBank/DDBJ whole genome shotgun (WGS) entry which is preliminary data.</text>
</comment>
<sequence>MLNLLLIVISLIIVVCLVMYIITPTATLFKFLISIERSIARLYVDRLTIDDFEIEYLRGGSGEPLLLLHGFGGDKDHWNRIAGYLGDHFDVIAIDLPGFGNSSSEITQDYDVKSQISRLKKIVDALELTEFHLAGSSMGGYLAGHFAAMYPNQIKNLWLISPLGVENSDESEMFKAINTGQHPIILPRNGSEFSALFANLFVKRPFVPTIVIAYLATMAEQRIELNTKIFNQIHPINHDGTYSALSLEKALHNYQGAVLITWGNKDRILDVSGALGLKQVLPDAHIDILNNVGHLPMLEQPFNTAQPFIALSKGKKESDC</sequence>
<dbReference type="InterPro" id="IPR050266">
    <property type="entry name" value="AB_hydrolase_sf"/>
</dbReference>
<keyword evidence="1" id="KW-0812">Transmembrane</keyword>
<dbReference type="EMBL" id="MWPV01000006">
    <property type="protein sequence ID" value="OUL56609.1"/>
    <property type="molecule type" value="Genomic_DNA"/>
</dbReference>
<reference evidence="3 4" key="1">
    <citation type="submission" date="2017-02" db="EMBL/GenBank/DDBJ databases">
        <title>Pseudoalteromonas ulvae TC14 Genome.</title>
        <authorList>
            <person name="Molmeret M."/>
        </authorList>
    </citation>
    <scope>NUCLEOTIDE SEQUENCE [LARGE SCALE GENOMIC DNA]</scope>
    <source>
        <strain evidence="3">TC14</strain>
    </source>
</reference>
<feature type="transmembrane region" description="Helical" evidence="1">
    <location>
        <begin position="6"/>
        <end position="33"/>
    </location>
</feature>
<dbReference type="RefSeq" id="WP_086745573.1">
    <property type="nucleotide sequence ID" value="NZ_MWPV01000006.1"/>
</dbReference>
<proteinExistence type="predicted"/>